<feature type="transmembrane region" description="Helical" evidence="7">
    <location>
        <begin position="29"/>
        <end position="49"/>
    </location>
</feature>
<feature type="domain" description="ABC transmembrane type-1" evidence="8">
    <location>
        <begin position="23"/>
        <end position="217"/>
    </location>
</feature>
<dbReference type="PROSITE" id="PS50928">
    <property type="entry name" value="ABC_TM1"/>
    <property type="match status" value="1"/>
</dbReference>
<dbReference type="InterPro" id="IPR035906">
    <property type="entry name" value="MetI-like_sf"/>
</dbReference>
<proteinExistence type="inferred from homology"/>
<evidence type="ECO:0000259" key="8">
    <source>
        <dbReference type="PROSITE" id="PS50928"/>
    </source>
</evidence>
<accession>A0ABP8YWM7</accession>
<gene>
    <name evidence="9" type="ORF">GCM10023350_25170</name>
</gene>
<feature type="transmembrane region" description="Helical" evidence="7">
    <location>
        <begin position="152"/>
        <end position="177"/>
    </location>
</feature>
<evidence type="ECO:0000256" key="3">
    <source>
        <dbReference type="ARBA" id="ARBA00022475"/>
    </source>
</evidence>
<dbReference type="Gene3D" id="1.10.3720.10">
    <property type="entry name" value="MetI-like"/>
    <property type="match status" value="1"/>
</dbReference>
<organism evidence="9 10">
    <name type="scientific">Nocardioides endophyticus</name>
    <dbReference type="NCBI Taxonomy" id="1353775"/>
    <lineage>
        <taxon>Bacteria</taxon>
        <taxon>Bacillati</taxon>
        <taxon>Actinomycetota</taxon>
        <taxon>Actinomycetes</taxon>
        <taxon>Propionibacteriales</taxon>
        <taxon>Nocardioidaceae</taxon>
        <taxon>Nocardioides</taxon>
    </lineage>
</organism>
<keyword evidence="5 7" id="KW-1133">Transmembrane helix</keyword>
<name>A0ABP8YWM7_9ACTN</name>
<keyword evidence="4 7" id="KW-0812">Transmembrane</keyword>
<evidence type="ECO:0000256" key="7">
    <source>
        <dbReference type="RuleBase" id="RU363032"/>
    </source>
</evidence>
<feature type="transmembrane region" description="Helical" evidence="7">
    <location>
        <begin position="197"/>
        <end position="217"/>
    </location>
</feature>
<dbReference type="PANTHER" id="PTHR30450">
    <property type="entry name" value="ABC TRANSPORTER PERMEASE"/>
    <property type="match status" value="1"/>
</dbReference>
<keyword evidence="6 7" id="KW-0472">Membrane</keyword>
<dbReference type="EMBL" id="BAABKN010000015">
    <property type="protein sequence ID" value="GAA4739764.1"/>
    <property type="molecule type" value="Genomic_DNA"/>
</dbReference>
<evidence type="ECO:0000313" key="9">
    <source>
        <dbReference type="EMBL" id="GAA4739764.1"/>
    </source>
</evidence>
<evidence type="ECO:0000313" key="10">
    <source>
        <dbReference type="Proteomes" id="UP001499882"/>
    </source>
</evidence>
<feature type="transmembrane region" description="Helical" evidence="7">
    <location>
        <begin position="61"/>
        <end position="86"/>
    </location>
</feature>
<dbReference type="InterPro" id="IPR051322">
    <property type="entry name" value="AA_ABC_Transporter_Permease"/>
</dbReference>
<keyword evidence="2 7" id="KW-0813">Transport</keyword>
<comment type="subcellular location">
    <subcellularLocation>
        <location evidence="1 7">Cell membrane</location>
        <topology evidence="1 7">Multi-pass membrane protein</topology>
    </subcellularLocation>
</comment>
<comment type="caution">
    <text evidence="9">The sequence shown here is derived from an EMBL/GenBank/DDBJ whole genome shotgun (WGS) entry which is preliminary data.</text>
</comment>
<evidence type="ECO:0000256" key="6">
    <source>
        <dbReference type="ARBA" id="ARBA00023136"/>
    </source>
</evidence>
<protein>
    <submittedName>
        <fullName evidence="9">ABC transporter permease</fullName>
    </submittedName>
</protein>
<reference evidence="10" key="1">
    <citation type="journal article" date="2019" name="Int. J. Syst. Evol. Microbiol.">
        <title>The Global Catalogue of Microorganisms (GCM) 10K type strain sequencing project: providing services to taxonomists for standard genome sequencing and annotation.</title>
        <authorList>
            <consortium name="The Broad Institute Genomics Platform"/>
            <consortium name="The Broad Institute Genome Sequencing Center for Infectious Disease"/>
            <person name="Wu L."/>
            <person name="Ma J."/>
        </authorList>
    </citation>
    <scope>NUCLEOTIDE SEQUENCE [LARGE SCALE GENOMIC DNA]</scope>
    <source>
        <strain evidence="10">JCM 18532</strain>
    </source>
</reference>
<feature type="transmembrane region" description="Helical" evidence="7">
    <location>
        <begin position="92"/>
        <end position="115"/>
    </location>
</feature>
<comment type="similarity">
    <text evidence="7">Belongs to the binding-protein-dependent transport system permease family.</text>
</comment>
<dbReference type="InterPro" id="IPR000515">
    <property type="entry name" value="MetI-like"/>
</dbReference>
<sequence>MSALTPLIATPWPDVPDLLLPALAETARMVAVVMTIVVLLGGPLGLLIFNTSPLGLTPHRVVHVSISWVANLGRSLPFLVLMAAIIPVTKLVFGTTIGFKAAIIPMSVAGVAFFARLTENAVREVPRDLLDVGLATGASRWQIMSGIQLREALPGLAAGLTLNVIAMIEYSAIAGAIGSGGIGYLAVNYGYRRFDNSIMIACIVLLVVLVQAIQFTGDRVVRSLTH</sequence>
<dbReference type="CDD" id="cd06261">
    <property type="entry name" value="TM_PBP2"/>
    <property type="match status" value="1"/>
</dbReference>
<evidence type="ECO:0000256" key="5">
    <source>
        <dbReference type="ARBA" id="ARBA00022989"/>
    </source>
</evidence>
<dbReference type="RefSeq" id="WP_345527129.1">
    <property type="nucleotide sequence ID" value="NZ_BAABKN010000015.1"/>
</dbReference>
<dbReference type="Proteomes" id="UP001499882">
    <property type="component" value="Unassembled WGS sequence"/>
</dbReference>
<keyword evidence="10" id="KW-1185">Reference proteome</keyword>
<dbReference type="PANTHER" id="PTHR30450:SF1">
    <property type="entry name" value="D-METHIONINE TRANSPORT SYSTEM PERMEASE PROTEIN METI-RELATED"/>
    <property type="match status" value="1"/>
</dbReference>
<dbReference type="SUPFAM" id="SSF161098">
    <property type="entry name" value="MetI-like"/>
    <property type="match status" value="1"/>
</dbReference>
<dbReference type="Pfam" id="PF00528">
    <property type="entry name" value="BPD_transp_1"/>
    <property type="match status" value="1"/>
</dbReference>
<evidence type="ECO:0000256" key="2">
    <source>
        <dbReference type="ARBA" id="ARBA00022448"/>
    </source>
</evidence>
<evidence type="ECO:0000256" key="4">
    <source>
        <dbReference type="ARBA" id="ARBA00022692"/>
    </source>
</evidence>
<keyword evidence="3" id="KW-1003">Cell membrane</keyword>
<evidence type="ECO:0000256" key="1">
    <source>
        <dbReference type="ARBA" id="ARBA00004651"/>
    </source>
</evidence>